<dbReference type="Proteomes" id="UP001149163">
    <property type="component" value="Unassembled WGS sequence"/>
</dbReference>
<dbReference type="GeneID" id="81428215"/>
<accession>A0A9W9I0M8</accession>
<evidence type="ECO:0000313" key="2">
    <source>
        <dbReference type="Proteomes" id="UP001149163"/>
    </source>
</evidence>
<dbReference type="RefSeq" id="XP_056541468.1">
    <property type="nucleotide sequence ID" value="XM_056689039.1"/>
</dbReference>
<organism evidence="1 2">
    <name type="scientific">Penicillium canariense</name>
    <dbReference type="NCBI Taxonomy" id="189055"/>
    <lineage>
        <taxon>Eukaryota</taxon>
        <taxon>Fungi</taxon>
        <taxon>Dikarya</taxon>
        <taxon>Ascomycota</taxon>
        <taxon>Pezizomycotina</taxon>
        <taxon>Eurotiomycetes</taxon>
        <taxon>Eurotiomycetidae</taxon>
        <taxon>Eurotiales</taxon>
        <taxon>Aspergillaceae</taxon>
        <taxon>Penicillium</taxon>
    </lineage>
</organism>
<protein>
    <submittedName>
        <fullName evidence="1">Uncharacterized protein</fullName>
    </submittedName>
</protein>
<comment type="caution">
    <text evidence="1">The sequence shown here is derived from an EMBL/GenBank/DDBJ whole genome shotgun (WGS) entry which is preliminary data.</text>
</comment>
<dbReference type="AlphaFoldDB" id="A0A9W9I0M8"/>
<reference evidence="1" key="1">
    <citation type="submission" date="2022-11" db="EMBL/GenBank/DDBJ databases">
        <authorList>
            <person name="Petersen C."/>
        </authorList>
    </citation>
    <scope>NUCLEOTIDE SEQUENCE</scope>
    <source>
        <strain evidence="1">IBT 26290</strain>
    </source>
</reference>
<dbReference type="OrthoDB" id="10436210at2759"/>
<name>A0A9W9I0M8_9EURO</name>
<gene>
    <name evidence="1" type="ORF">N7482_006914</name>
</gene>
<evidence type="ECO:0000313" key="1">
    <source>
        <dbReference type="EMBL" id="KAJ5159910.1"/>
    </source>
</evidence>
<sequence>MGGPHSQHPCRFPGFDLGSKFDAVVANGAGNTISIEAGDQRLVSRVRDEIGSTVAVFPLGSRSITVHGPRTPSLVDVNHAPFIDRADTRLFITVDLSWDRAIHVVASQFDKIPLFGHADDSGITAHVGVGEVLTGKAATALSEPHGLAVVRRSALNAAVTVIDGGGGWVPMQRALVP</sequence>
<dbReference type="EMBL" id="JAPQKN010000004">
    <property type="protein sequence ID" value="KAJ5159910.1"/>
    <property type="molecule type" value="Genomic_DNA"/>
</dbReference>
<keyword evidence="2" id="KW-1185">Reference proteome</keyword>
<proteinExistence type="predicted"/>
<reference evidence="1" key="2">
    <citation type="journal article" date="2023" name="IMA Fungus">
        <title>Comparative genomic study of the Penicillium genus elucidates a diverse pangenome and 15 lateral gene transfer events.</title>
        <authorList>
            <person name="Petersen C."/>
            <person name="Sorensen T."/>
            <person name="Nielsen M.R."/>
            <person name="Sondergaard T.E."/>
            <person name="Sorensen J.L."/>
            <person name="Fitzpatrick D.A."/>
            <person name="Frisvad J.C."/>
            <person name="Nielsen K.L."/>
        </authorList>
    </citation>
    <scope>NUCLEOTIDE SEQUENCE</scope>
    <source>
        <strain evidence="1">IBT 26290</strain>
    </source>
</reference>